<evidence type="ECO:0000313" key="3">
    <source>
        <dbReference type="Proteomes" id="UP000238823"/>
    </source>
</evidence>
<evidence type="ECO:0000256" key="1">
    <source>
        <dbReference type="SAM" id="MobiDB-lite"/>
    </source>
</evidence>
<feature type="region of interest" description="Disordered" evidence="1">
    <location>
        <begin position="69"/>
        <end position="89"/>
    </location>
</feature>
<dbReference type="InterPro" id="IPR007434">
    <property type="entry name" value="FemAB-like"/>
</dbReference>
<proteinExistence type="predicted"/>
<dbReference type="AlphaFoldDB" id="A0A2S9YYF9"/>
<dbReference type="Gene3D" id="3.40.630.30">
    <property type="match status" value="1"/>
</dbReference>
<gene>
    <name evidence="2" type="ORF">ENSA7_00790</name>
</gene>
<accession>A0A2S9YYF9</accession>
<dbReference type="EMBL" id="PVNL01000002">
    <property type="protein sequence ID" value="PRQ10130.1"/>
    <property type="molecule type" value="Genomic_DNA"/>
</dbReference>
<reference evidence="2 3" key="1">
    <citation type="submission" date="2018-03" db="EMBL/GenBank/DDBJ databases">
        <title>Draft Genome Sequences of the Obligatory Marine Myxobacteria Enhygromyxa salina SWB007.</title>
        <authorList>
            <person name="Poehlein A."/>
            <person name="Moghaddam J.A."/>
            <person name="Harms H."/>
            <person name="Alanjari M."/>
            <person name="Koenig G.M."/>
            <person name="Daniel R."/>
            <person name="Schaeberle T.F."/>
        </authorList>
    </citation>
    <scope>NUCLEOTIDE SEQUENCE [LARGE SCALE GENOMIC DNA]</scope>
    <source>
        <strain evidence="2 3">SWB007</strain>
    </source>
</reference>
<evidence type="ECO:0008006" key="4">
    <source>
        <dbReference type="Google" id="ProtNLM"/>
    </source>
</evidence>
<sequence length="414" mass="46983">MLGLVDLTLTERKSIESVERASWNALEHAPSPFLEWGFLRALEISGSVGPEAGWDPHYLLVHGDPPSDRAELRAAQENSPDRAGERDQRGPQLLGAVAAYVKDHSYGEYIFDFHWARASTQAGIPYYPKLVIAAPATPATGRRILLHPSLDEAGRHAVTQRLIEGVRALADDRKCGSIHWLFTTEDEREQLVAAGFAARSSFQFHWHNRGYANFDEFLAQLTSRKRKQIRKERRRAQAQVDAIRFVPGAELTATSRAALDRFYRRTTNLYGGRQYLRPTFFQSLLELAPERVRFLEAICDSEPIAGALFFETEQGLYGRYWGCDHELEFLHFEAAYYAGIERCIELGLPLFEAGAQGEHKLLRGFLPVICHSAHWLRHPGLDHGVREFLREETRAIAHHVRELHGYGPYRADSA</sequence>
<protein>
    <recommendedName>
        <fullName evidence="4">GNAT family N-acetyltransferase</fullName>
    </recommendedName>
</protein>
<dbReference type="InterPro" id="IPR016181">
    <property type="entry name" value="Acyl_CoA_acyltransferase"/>
</dbReference>
<dbReference type="PANTHER" id="PTHR47017:SF1">
    <property type="entry name" value="ACYL-COA"/>
    <property type="match status" value="1"/>
</dbReference>
<dbReference type="SUPFAM" id="SSF55729">
    <property type="entry name" value="Acyl-CoA N-acyltransferases (Nat)"/>
    <property type="match status" value="1"/>
</dbReference>
<dbReference type="OrthoDB" id="9776898at2"/>
<dbReference type="Pfam" id="PF04339">
    <property type="entry name" value="FemAB_like"/>
    <property type="match status" value="1"/>
</dbReference>
<organism evidence="2 3">
    <name type="scientific">Enhygromyxa salina</name>
    <dbReference type="NCBI Taxonomy" id="215803"/>
    <lineage>
        <taxon>Bacteria</taxon>
        <taxon>Pseudomonadati</taxon>
        <taxon>Myxococcota</taxon>
        <taxon>Polyangia</taxon>
        <taxon>Nannocystales</taxon>
        <taxon>Nannocystaceae</taxon>
        <taxon>Enhygromyxa</taxon>
    </lineage>
</organism>
<evidence type="ECO:0000313" key="2">
    <source>
        <dbReference type="EMBL" id="PRQ10130.1"/>
    </source>
</evidence>
<comment type="caution">
    <text evidence="2">The sequence shown here is derived from an EMBL/GenBank/DDBJ whole genome shotgun (WGS) entry which is preliminary data.</text>
</comment>
<dbReference type="PANTHER" id="PTHR47017">
    <property type="entry name" value="ACYL-COA"/>
    <property type="match status" value="1"/>
</dbReference>
<name>A0A2S9YYF9_9BACT</name>
<dbReference type="Proteomes" id="UP000238823">
    <property type="component" value="Unassembled WGS sequence"/>
</dbReference>